<evidence type="ECO:0000313" key="8">
    <source>
        <dbReference type="EMBL" id="PSM42971.1"/>
    </source>
</evidence>
<dbReference type="AlphaFoldDB" id="A0A2P8Q9P1"/>
<proteinExistence type="inferred from homology"/>
<sequence length="411" mass="44374">MDVTDQQSWNTDGRTALYGAFKTDAPAQYARLRALGPVHPVELFAGLKGYLVVDHDTARKALTHPALLKDPRYSTEALTAAGFILHQPGIGLGAQMLEADPPTHTRLRRLVAGAFTPRRTEMLAPRIEQIADELINALPASGEADLVEAFTTPLPVTVIAELLGVPQEDRENFRKWSGLALQVTSPHHRPALAGLHALLRRLVEDKRRAPGDDLLSALVTARDEDDGRLSEDELIGTAILLVIAGHDTTVNLLGNAVLALLRHPDQLRLLRANPALLHGAVEEFLRYDTSVERTSNRYAAEDLELGGVLIPRGSVVAVALGSASHDIALPGNEDPAVLDVTRPGGRHMAFGHGIHHCLGAPLARLEARVALGALLSRLPHLELTVPVESLVWIPSGMMRGVLSLPVRYSTV</sequence>
<evidence type="ECO:0000256" key="6">
    <source>
        <dbReference type="ARBA" id="ARBA00023033"/>
    </source>
</evidence>
<dbReference type="GO" id="GO:0005506">
    <property type="term" value="F:iron ion binding"/>
    <property type="evidence" value="ECO:0007669"/>
    <property type="project" value="InterPro"/>
</dbReference>
<keyword evidence="2 7" id="KW-0349">Heme</keyword>
<evidence type="ECO:0000256" key="2">
    <source>
        <dbReference type="ARBA" id="ARBA00022617"/>
    </source>
</evidence>
<dbReference type="SUPFAM" id="SSF48264">
    <property type="entry name" value="Cytochrome P450"/>
    <property type="match status" value="1"/>
</dbReference>
<dbReference type="RefSeq" id="WP_107016653.1">
    <property type="nucleotide sequence ID" value="NZ_KZ679041.1"/>
</dbReference>
<organism evidence="8 9">
    <name type="scientific">Streptomyces dioscori</name>
    <dbReference type="NCBI Taxonomy" id="2109333"/>
    <lineage>
        <taxon>Bacteria</taxon>
        <taxon>Bacillati</taxon>
        <taxon>Actinomycetota</taxon>
        <taxon>Actinomycetes</taxon>
        <taxon>Kitasatosporales</taxon>
        <taxon>Streptomycetaceae</taxon>
        <taxon>Streptomyces</taxon>
        <taxon>Streptomyces aurantiacus group</taxon>
    </lineage>
</organism>
<gene>
    <name evidence="8" type="ORF">C6Y14_12380</name>
</gene>
<evidence type="ECO:0000256" key="3">
    <source>
        <dbReference type="ARBA" id="ARBA00022723"/>
    </source>
</evidence>
<keyword evidence="9" id="KW-1185">Reference proteome</keyword>
<keyword evidence="5 7" id="KW-0408">Iron</keyword>
<dbReference type="GO" id="GO:0020037">
    <property type="term" value="F:heme binding"/>
    <property type="evidence" value="ECO:0007669"/>
    <property type="project" value="InterPro"/>
</dbReference>
<evidence type="ECO:0000313" key="9">
    <source>
        <dbReference type="Proteomes" id="UP000240429"/>
    </source>
</evidence>
<keyword evidence="3 7" id="KW-0479">Metal-binding</keyword>
<dbReference type="Proteomes" id="UP000240429">
    <property type="component" value="Unassembled WGS sequence"/>
</dbReference>
<evidence type="ECO:0000256" key="1">
    <source>
        <dbReference type="ARBA" id="ARBA00010617"/>
    </source>
</evidence>
<dbReference type="InterPro" id="IPR017972">
    <property type="entry name" value="Cyt_P450_CS"/>
</dbReference>
<dbReference type="FunFam" id="1.10.630.10:FF:000018">
    <property type="entry name" value="Cytochrome P450 monooxygenase"/>
    <property type="match status" value="1"/>
</dbReference>
<dbReference type="PRINTS" id="PR00359">
    <property type="entry name" value="BP450"/>
</dbReference>
<protein>
    <submittedName>
        <fullName evidence="8">Cytochrome P450</fullName>
    </submittedName>
</protein>
<accession>A0A2P8Q9P1</accession>
<dbReference type="CDD" id="cd11029">
    <property type="entry name" value="CYP107-like"/>
    <property type="match status" value="1"/>
</dbReference>
<evidence type="ECO:0000256" key="5">
    <source>
        <dbReference type="ARBA" id="ARBA00023004"/>
    </source>
</evidence>
<evidence type="ECO:0000256" key="7">
    <source>
        <dbReference type="RuleBase" id="RU000461"/>
    </source>
</evidence>
<dbReference type="PANTHER" id="PTHR46696">
    <property type="entry name" value="P450, PUTATIVE (EUROFUNG)-RELATED"/>
    <property type="match status" value="1"/>
</dbReference>
<dbReference type="OrthoDB" id="4156795at2"/>
<dbReference type="Pfam" id="PF00067">
    <property type="entry name" value="p450"/>
    <property type="match status" value="2"/>
</dbReference>
<keyword evidence="6 7" id="KW-0503">Monooxygenase</keyword>
<dbReference type="PANTHER" id="PTHR46696:SF1">
    <property type="entry name" value="CYTOCHROME P450 YJIB-RELATED"/>
    <property type="match status" value="1"/>
</dbReference>
<name>A0A2P8Q9P1_9ACTN</name>
<dbReference type="EMBL" id="PYBJ01000007">
    <property type="protein sequence ID" value="PSM42971.1"/>
    <property type="molecule type" value="Genomic_DNA"/>
</dbReference>
<comment type="similarity">
    <text evidence="1 7">Belongs to the cytochrome P450 family.</text>
</comment>
<keyword evidence="4 7" id="KW-0560">Oxidoreductase</keyword>
<comment type="caution">
    <text evidence="8">The sequence shown here is derived from an EMBL/GenBank/DDBJ whole genome shotgun (WGS) entry which is preliminary data.</text>
</comment>
<dbReference type="InterPro" id="IPR036396">
    <property type="entry name" value="Cyt_P450_sf"/>
</dbReference>
<dbReference type="Gene3D" id="1.10.630.10">
    <property type="entry name" value="Cytochrome P450"/>
    <property type="match status" value="1"/>
</dbReference>
<evidence type="ECO:0000256" key="4">
    <source>
        <dbReference type="ARBA" id="ARBA00023002"/>
    </source>
</evidence>
<dbReference type="GO" id="GO:0016705">
    <property type="term" value="F:oxidoreductase activity, acting on paired donors, with incorporation or reduction of molecular oxygen"/>
    <property type="evidence" value="ECO:0007669"/>
    <property type="project" value="InterPro"/>
</dbReference>
<reference evidence="8 9" key="1">
    <citation type="submission" date="2018-03" db="EMBL/GenBank/DDBJ databases">
        <title>Streptomyces dioscori sp. nov., a novel endophytic actinobacterium isolated from bulbil of Dioscorea bulbifera L.</title>
        <authorList>
            <person name="Zhikuan W."/>
        </authorList>
    </citation>
    <scope>NUCLEOTIDE SEQUENCE [LARGE SCALE GENOMIC DNA]</scope>
    <source>
        <strain evidence="8 9">A217</strain>
    </source>
</reference>
<dbReference type="GO" id="GO:0004497">
    <property type="term" value="F:monooxygenase activity"/>
    <property type="evidence" value="ECO:0007669"/>
    <property type="project" value="UniProtKB-KW"/>
</dbReference>
<dbReference type="InterPro" id="IPR002397">
    <property type="entry name" value="Cyt_P450_B"/>
</dbReference>
<dbReference type="InterPro" id="IPR001128">
    <property type="entry name" value="Cyt_P450"/>
</dbReference>
<dbReference type="PROSITE" id="PS00086">
    <property type="entry name" value="CYTOCHROME_P450"/>
    <property type="match status" value="1"/>
</dbReference>